<dbReference type="AlphaFoldDB" id="A0A7W9KN66"/>
<gene>
    <name evidence="1" type="ORF">BJ998_006845</name>
</gene>
<comment type="caution">
    <text evidence="1">The sequence shown here is derived from an EMBL/GenBank/DDBJ whole genome shotgun (WGS) entry which is preliminary data.</text>
</comment>
<keyword evidence="2" id="KW-1185">Reference proteome</keyword>
<dbReference type="EMBL" id="JACHIR010000001">
    <property type="protein sequence ID" value="MBB5895649.1"/>
    <property type="molecule type" value="Genomic_DNA"/>
</dbReference>
<dbReference type="RefSeq" id="WP_184867414.1">
    <property type="nucleotide sequence ID" value="NZ_BAAAWY010000098.1"/>
</dbReference>
<protein>
    <submittedName>
        <fullName evidence="1">Uncharacterized protein</fullName>
    </submittedName>
</protein>
<organism evidence="1 2">
    <name type="scientific">Kutzneria kofuensis</name>
    <dbReference type="NCBI Taxonomy" id="103725"/>
    <lineage>
        <taxon>Bacteria</taxon>
        <taxon>Bacillati</taxon>
        <taxon>Actinomycetota</taxon>
        <taxon>Actinomycetes</taxon>
        <taxon>Pseudonocardiales</taxon>
        <taxon>Pseudonocardiaceae</taxon>
        <taxon>Kutzneria</taxon>
    </lineage>
</organism>
<reference evidence="1 2" key="1">
    <citation type="submission" date="2020-08" db="EMBL/GenBank/DDBJ databases">
        <title>Sequencing the genomes of 1000 actinobacteria strains.</title>
        <authorList>
            <person name="Klenk H.-P."/>
        </authorList>
    </citation>
    <scope>NUCLEOTIDE SEQUENCE [LARGE SCALE GENOMIC DNA]</scope>
    <source>
        <strain evidence="1 2">DSM 43851</strain>
    </source>
</reference>
<accession>A0A7W9KN66</accession>
<proteinExistence type="predicted"/>
<evidence type="ECO:0000313" key="2">
    <source>
        <dbReference type="Proteomes" id="UP000585638"/>
    </source>
</evidence>
<evidence type="ECO:0000313" key="1">
    <source>
        <dbReference type="EMBL" id="MBB5895649.1"/>
    </source>
</evidence>
<sequence length="243" mass="27080">MRKLTLRERAIMELDRVVAWLETGAVDDAHVLGSDDERDWMLRMCAALLALLNEHEVDEFGRCTRCREPRSGLRKALPGSRRASSCAVLDHVIAAFGDSVETVWTRVLTTLGADMTEDEVREWLATPPVPEAPSPSLFNVDVIGGYGFGAAEFNLEQVKSLPETPDESTDPISGWFRRPYIFAEDPTEPGTALRAVNQYRQQAKVWRTPEELACESDTAVLPRLEFADTVPMYLPSFGPAVRA</sequence>
<name>A0A7W9KN66_9PSEU</name>
<dbReference type="Proteomes" id="UP000585638">
    <property type="component" value="Unassembled WGS sequence"/>
</dbReference>